<name>A0A4R6QLX4_9BURK</name>
<evidence type="ECO:0000313" key="2">
    <source>
        <dbReference type="EMBL" id="TDP71303.1"/>
    </source>
</evidence>
<dbReference type="Proteomes" id="UP000295361">
    <property type="component" value="Unassembled WGS sequence"/>
</dbReference>
<dbReference type="CDD" id="cd03674">
    <property type="entry name" value="NUDIX_Hydrolase"/>
    <property type="match status" value="1"/>
</dbReference>
<dbReference type="RefSeq" id="WP_133701087.1">
    <property type="nucleotide sequence ID" value="NZ_SNXS01000003.1"/>
</dbReference>
<gene>
    <name evidence="2" type="ORF">DES47_103284</name>
</gene>
<protein>
    <submittedName>
        <fullName evidence="2">8-oxo-dGTP pyrophosphatase MutT (NUDIX family)</fullName>
    </submittedName>
</protein>
<dbReference type="InterPro" id="IPR015797">
    <property type="entry name" value="NUDIX_hydrolase-like_dom_sf"/>
</dbReference>
<accession>A0A4R6QLX4</accession>
<comment type="caution">
    <text evidence="2">The sequence shown here is derived from an EMBL/GenBank/DDBJ whole genome shotgun (WGS) entry which is preliminary data.</text>
</comment>
<dbReference type="InterPro" id="IPR000086">
    <property type="entry name" value="NUDIX_hydrolase_dom"/>
</dbReference>
<dbReference type="InParanoid" id="A0A4R6QLX4"/>
<dbReference type="Gene3D" id="3.90.79.10">
    <property type="entry name" value="Nucleoside Triphosphate Pyrophosphohydrolase"/>
    <property type="match status" value="1"/>
</dbReference>
<dbReference type="Pfam" id="PF00293">
    <property type="entry name" value="NUDIX"/>
    <property type="match status" value="1"/>
</dbReference>
<dbReference type="PANTHER" id="PTHR43736:SF1">
    <property type="entry name" value="DIHYDRONEOPTERIN TRIPHOSPHATE DIPHOSPHATASE"/>
    <property type="match status" value="1"/>
</dbReference>
<dbReference type="SUPFAM" id="SSF55811">
    <property type="entry name" value="Nudix"/>
    <property type="match status" value="1"/>
</dbReference>
<evidence type="ECO:0000259" key="1">
    <source>
        <dbReference type="PROSITE" id="PS51462"/>
    </source>
</evidence>
<feature type="domain" description="Nudix hydrolase" evidence="1">
    <location>
        <begin position="45"/>
        <end position="186"/>
    </location>
</feature>
<dbReference type="PROSITE" id="PS51462">
    <property type="entry name" value="NUDIX"/>
    <property type="match status" value="1"/>
</dbReference>
<dbReference type="AlphaFoldDB" id="A0A4R6QLX4"/>
<organism evidence="2 3">
    <name type="scientific">Roseateles toxinivorans</name>
    <dbReference type="NCBI Taxonomy" id="270368"/>
    <lineage>
        <taxon>Bacteria</taxon>
        <taxon>Pseudomonadati</taxon>
        <taxon>Pseudomonadota</taxon>
        <taxon>Betaproteobacteria</taxon>
        <taxon>Burkholderiales</taxon>
        <taxon>Sphaerotilaceae</taxon>
        <taxon>Roseateles</taxon>
    </lineage>
</organism>
<dbReference type="GO" id="GO:0003824">
    <property type="term" value="F:catalytic activity"/>
    <property type="evidence" value="ECO:0007669"/>
    <property type="project" value="UniProtKB-ARBA"/>
</dbReference>
<sequence length="188" mass="20840">MRYAAQQELTRYLAHFPDEFQRLTALQAQLLDPAGEDIFARTTMRGHITASALVLSADHSKLLLIHHRIIGRWLQPGGHVEPGQDLWASACREVAEETGVSAVERLALGPLGAMPIDIDSHAIAANPRKGEAAHWHHDFLYLARADDSIALQAQLDEVHAVRWAPLAWLAEAGEARWRLIAAKLQAFI</sequence>
<dbReference type="PANTHER" id="PTHR43736">
    <property type="entry name" value="ADP-RIBOSE PYROPHOSPHATASE"/>
    <property type="match status" value="1"/>
</dbReference>
<reference evidence="2 3" key="1">
    <citation type="submission" date="2019-03" db="EMBL/GenBank/DDBJ databases">
        <title>Genomic Encyclopedia of Type Strains, Phase IV (KMG-IV): sequencing the most valuable type-strain genomes for metagenomic binning, comparative biology and taxonomic classification.</title>
        <authorList>
            <person name="Goeker M."/>
        </authorList>
    </citation>
    <scope>NUCLEOTIDE SEQUENCE [LARGE SCALE GENOMIC DNA]</scope>
    <source>
        <strain evidence="2 3">DSM 16998</strain>
    </source>
</reference>
<dbReference type="OrthoDB" id="5511555at2"/>
<keyword evidence="3" id="KW-1185">Reference proteome</keyword>
<proteinExistence type="predicted"/>
<evidence type="ECO:0000313" key="3">
    <source>
        <dbReference type="Proteomes" id="UP000295361"/>
    </source>
</evidence>
<dbReference type="EMBL" id="SNXS01000003">
    <property type="protein sequence ID" value="TDP71303.1"/>
    <property type="molecule type" value="Genomic_DNA"/>
</dbReference>